<feature type="region of interest" description="Disordered" evidence="1">
    <location>
        <begin position="188"/>
        <end position="326"/>
    </location>
</feature>
<organism evidence="2 3">
    <name type="scientific">Rhizodiscina lignyota</name>
    <dbReference type="NCBI Taxonomy" id="1504668"/>
    <lineage>
        <taxon>Eukaryota</taxon>
        <taxon>Fungi</taxon>
        <taxon>Dikarya</taxon>
        <taxon>Ascomycota</taxon>
        <taxon>Pezizomycotina</taxon>
        <taxon>Dothideomycetes</taxon>
        <taxon>Pleosporomycetidae</taxon>
        <taxon>Aulographales</taxon>
        <taxon>Rhizodiscinaceae</taxon>
        <taxon>Rhizodiscina</taxon>
    </lineage>
</organism>
<feature type="compositionally biased region" description="Basic and acidic residues" evidence="1">
    <location>
        <begin position="47"/>
        <end position="56"/>
    </location>
</feature>
<proteinExistence type="predicted"/>
<dbReference type="AlphaFoldDB" id="A0A9P4M5U7"/>
<protein>
    <submittedName>
        <fullName evidence="2">Uncharacterized protein</fullName>
    </submittedName>
</protein>
<feature type="compositionally biased region" description="Polar residues" evidence="1">
    <location>
        <begin position="300"/>
        <end position="318"/>
    </location>
</feature>
<feature type="region of interest" description="Disordered" evidence="1">
    <location>
        <begin position="1"/>
        <end position="89"/>
    </location>
</feature>
<keyword evidence="3" id="KW-1185">Reference proteome</keyword>
<evidence type="ECO:0000256" key="1">
    <source>
        <dbReference type="SAM" id="MobiDB-lite"/>
    </source>
</evidence>
<accession>A0A9P4M5U7</accession>
<sequence>MSKTVSRGPAKYSGTNRTVPDDVGNVQPLSSGAQNPDVTNTIEEDNEISHESDKGLAHGSSALQMAKKDRKHRETTSNSSNTKANKRNRYLHLSLLTETPTPMNSEIRSHKQHHLRLAKPGILVRYCLYHLRIPLPRITLEDQLREIINENDDNTSPKPSQRALFYNDNPTQGSLSNYEDSFHSHWNAHRPQQEHLNLQPPRTRPASPVAVSPEPTNIVPAAGPPFGGPLHFEGDNTRMHQHGRTERTPSQLRTSSVQTAEDCIGCQERADIPSRPSDNIPSSPESSLEQAPTDPIHFQRNATAQDEQRPTYTQASNASRRKRGGR</sequence>
<gene>
    <name evidence="2" type="ORF">NA57DRAFT_56670</name>
</gene>
<feature type="compositionally biased region" description="Polar residues" evidence="1">
    <location>
        <begin position="27"/>
        <end position="41"/>
    </location>
</feature>
<evidence type="ECO:0000313" key="3">
    <source>
        <dbReference type="Proteomes" id="UP000799772"/>
    </source>
</evidence>
<dbReference type="EMBL" id="ML978126">
    <property type="protein sequence ID" value="KAF2099041.1"/>
    <property type="molecule type" value="Genomic_DNA"/>
</dbReference>
<reference evidence="2" key="1">
    <citation type="journal article" date="2020" name="Stud. Mycol.">
        <title>101 Dothideomycetes genomes: a test case for predicting lifestyles and emergence of pathogens.</title>
        <authorList>
            <person name="Haridas S."/>
            <person name="Albert R."/>
            <person name="Binder M."/>
            <person name="Bloem J."/>
            <person name="Labutti K."/>
            <person name="Salamov A."/>
            <person name="Andreopoulos B."/>
            <person name="Baker S."/>
            <person name="Barry K."/>
            <person name="Bills G."/>
            <person name="Bluhm B."/>
            <person name="Cannon C."/>
            <person name="Castanera R."/>
            <person name="Culley D."/>
            <person name="Daum C."/>
            <person name="Ezra D."/>
            <person name="Gonzalez J."/>
            <person name="Henrissat B."/>
            <person name="Kuo A."/>
            <person name="Liang C."/>
            <person name="Lipzen A."/>
            <person name="Lutzoni F."/>
            <person name="Magnuson J."/>
            <person name="Mondo S."/>
            <person name="Nolan M."/>
            <person name="Ohm R."/>
            <person name="Pangilinan J."/>
            <person name="Park H.-J."/>
            <person name="Ramirez L."/>
            <person name="Alfaro M."/>
            <person name="Sun H."/>
            <person name="Tritt A."/>
            <person name="Yoshinaga Y."/>
            <person name="Zwiers L.-H."/>
            <person name="Turgeon B."/>
            <person name="Goodwin S."/>
            <person name="Spatafora J."/>
            <person name="Crous P."/>
            <person name="Grigoriev I."/>
        </authorList>
    </citation>
    <scope>NUCLEOTIDE SEQUENCE</scope>
    <source>
        <strain evidence="2">CBS 133067</strain>
    </source>
</reference>
<name>A0A9P4M5U7_9PEZI</name>
<feature type="compositionally biased region" description="Polar residues" evidence="1">
    <location>
        <begin position="248"/>
        <end position="259"/>
    </location>
</feature>
<feature type="compositionally biased region" description="Polar residues" evidence="1">
    <location>
        <begin position="276"/>
        <end position="290"/>
    </location>
</feature>
<feature type="compositionally biased region" description="Basic and acidic residues" evidence="1">
    <location>
        <begin position="232"/>
        <end position="247"/>
    </location>
</feature>
<evidence type="ECO:0000313" key="2">
    <source>
        <dbReference type="EMBL" id="KAF2099041.1"/>
    </source>
</evidence>
<comment type="caution">
    <text evidence="2">The sequence shown here is derived from an EMBL/GenBank/DDBJ whole genome shotgun (WGS) entry which is preliminary data.</text>
</comment>
<dbReference type="Proteomes" id="UP000799772">
    <property type="component" value="Unassembled WGS sequence"/>
</dbReference>